<keyword evidence="2" id="KW-0560">Oxidoreductase</keyword>
<comment type="caution">
    <text evidence="4">The sequence shown here is derived from an EMBL/GenBank/DDBJ whole genome shotgun (WGS) entry which is preliminary data.</text>
</comment>
<protein>
    <submittedName>
        <fullName evidence="4">Uncharacterized protein</fullName>
    </submittedName>
</protein>
<keyword evidence="5" id="KW-1185">Reference proteome</keyword>
<dbReference type="GO" id="GO:0005783">
    <property type="term" value="C:endoplasmic reticulum"/>
    <property type="evidence" value="ECO:0007669"/>
    <property type="project" value="TreeGrafter"/>
</dbReference>
<dbReference type="PRINTS" id="PR00080">
    <property type="entry name" value="SDRFAMILY"/>
</dbReference>
<dbReference type="AlphaFoldDB" id="A0A2V0PCW1"/>
<dbReference type="STRING" id="307507.A0A2V0PCW1"/>
<name>A0A2V0PCW1_9CHLO</name>
<evidence type="ECO:0000256" key="3">
    <source>
        <dbReference type="RuleBase" id="RU000363"/>
    </source>
</evidence>
<dbReference type="PROSITE" id="PS00061">
    <property type="entry name" value="ADH_SHORT"/>
    <property type="match status" value="1"/>
</dbReference>
<evidence type="ECO:0000313" key="4">
    <source>
        <dbReference type="EMBL" id="GBF95743.1"/>
    </source>
</evidence>
<accession>A0A2V0PCW1</accession>
<dbReference type="OrthoDB" id="2102561at2759"/>
<comment type="similarity">
    <text evidence="1 3">Belongs to the short-chain dehydrogenases/reductases (SDR) family.</text>
</comment>
<dbReference type="InterPro" id="IPR002347">
    <property type="entry name" value="SDR_fam"/>
</dbReference>
<dbReference type="InterPro" id="IPR020904">
    <property type="entry name" value="Sc_DH/Rdtase_CS"/>
</dbReference>
<evidence type="ECO:0000256" key="1">
    <source>
        <dbReference type="ARBA" id="ARBA00006484"/>
    </source>
</evidence>
<dbReference type="PANTHER" id="PTHR44169">
    <property type="entry name" value="NADPH-DEPENDENT 1-ACYLDIHYDROXYACETONE PHOSPHATE REDUCTASE"/>
    <property type="match status" value="1"/>
</dbReference>
<dbReference type="Pfam" id="PF00106">
    <property type="entry name" value="adh_short"/>
    <property type="match status" value="1"/>
</dbReference>
<gene>
    <name evidence="4" type="ORF">Rsub_08725</name>
</gene>
<dbReference type="SUPFAM" id="SSF51735">
    <property type="entry name" value="NAD(P)-binding Rossmann-fold domains"/>
    <property type="match status" value="1"/>
</dbReference>
<evidence type="ECO:0000256" key="2">
    <source>
        <dbReference type="ARBA" id="ARBA00023002"/>
    </source>
</evidence>
<proteinExistence type="inferred from homology"/>
<reference evidence="4 5" key="1">
    <citation type="journal article" date="2018" name="Sci. Rep.">
        <title>Raphidocelis subcapitata (=Pseudokirchneriella subcapitata) provides an insight into genome evolution and environmental adaptations in the Sphaeropleales.</title>
        <authorList>
            <person name="Suzuki S."/>
            <person name="Yamaguchi H."/>
            <person name="Nakajima N."/>
            <person name="Kawachi M."/>
        </authorList>
    </citation>
    <scope>NUCLEOTIDE SEQUENCE [LARGE SCALE GENOMIC DNA]</scope>
    <source>
        <strain evidence="4 5">NIES-35</strain>
    </source>
</reference>
<dbReference type="CDD" id="cd05374">
    <property type="entry name" value="17beta-HSD-like_SDR_c"/>
    <property type="match status" value="1"/>
</dbReference>
<organism evidence="4 5">
    <name type="scientific">Raphidocelis subcapitata</name>
    <dbReference type="NCBI Taxonomy" id="307507"/>
    <lineage>
        <taxon>Eukaryota</taxon>
        <taxon>Viridiplantae</taxon>
        <taxon>Chlorophyta</taxon>
        <taxon>core chlorophytes</taxon>
        <taxon>Chlorophyceae</taxon>
        <taxon>CS clade</taxon>
        <taxon>Sphaeropleales</taxon>
        <taxon>Selenastraceae</taxon>
        <taxon>Raphidocelis</taxon>
    </lineage>
</organism>
<evidence type="ECO:0000313" key="5">
    <source>
        <dbReference type="Proteomes" id="UP000247498"/>
    </source>
</evidence>
<dbReference type="InterPro" id="IPR036291">
    <property type="entry name" value="NAD(P)-bd_dom_sf"/>
</dbReference>
<dbReference type="PANTHER" id="PTHR44169:SF6">
    <property type="entry name" value="NADPH-DEPENDENT 1-ACYLDIHYDROXYACETONE PHOSPHATE REDUCTASE"/>
    <property type="match status" value="1"/>
</dbReference>
<dbReference type="FunCoup" id="A0A2V0PCW1">
    <property type="interactions" value="294"/>
</dbReference>
<dbReference type="PRINTS" id="PR00081">
    <property type="entry name" value="GDHRDH"/>
</dbReference>
<dbReference type="InParanoid" id="A0A2V0PCW1"/>
<dbReference type="GO" id="GO:0016491">
    <property type="term" value="F:oxidoreductase activity"/>
    <property type="evidence" value="ECO:0007669"/>
    <property type="project" value="UniProtKB-KW"/>
</dbReference>
<dbReference type="Gene3D" id="3.40.50.720">
    <property type="entry name" value="NAD(P)-binding Rossmann-like Domain"/>
    <property type="match status" value="1"/>
</dbReference>
<sequence length="304" mass="32756">MAPPRPRQVVLVTGCSAGGIGWHLCAALASRGAVVYASARRPASADGLLALGCRVLQLDVTDDASVRAAVAEVLREAGRIDALVNNAGIAIRKPLVDFSMDEARRLMDTNYFGCVAMCDAVVPGMMERGQGRIFNVGSGLGYSPLPCMAHYSAAKHALRAYTDIQRAELAPFGISVCLVAPGYVRTHIGDEDHELPPNSPYRHNFPKLEAAMASTVFLGTSYQSATPVETFCARLADVVLSKSPPRHWRDGHLWFVPWLLGMFCPLWLLDLGFGIEFGLWPGRRVAKPLNVSRGARPLAASADS</sequence>
<dbReference type="Proteomes" id="UP000247498">
    <property type="component" value="Unassembled WGS sequence"/>
</dbReference>
<dbReference type="EMBL" id="BDRX01000069">
    <property type="protein sequence ID" value="GBF95743.1"/>
    <property type="molecule type" value="Genomic_DNA"/>
</dbReference>